<evidence type="ECO:0000256" key="4">
    <source>
        <dbReference type="ARBA" id="ARBA00022801"/>
    </source>
</evidence>
<dbReference type="EMBL" id="NWQG01000063">
    <property type="protein sequence ID" value="PDQ20843.1"/>
    <property type="molecule type" value="Genomic_DNA"/>
</dbReference>
<name>A0A2A6FGG5_9HYPH</name>
<dbReference type="GO" id="GO:0033202">
    <property type="term" value="C:DNA helicase complex"/>
    <property type="evidence" value="ECO:0007669"/>
    <property type="project" value="TreeGrafter"/>
</dbReference>
<dbReference type="Pfam" id="PF12705">
    <property type="entry name" value="PDDEXK_1"/>
    <property type="match status" value="1"/>
</dbReference>
<keyword evidence="6" id="KW-0269">Exonuclease</keyword>
<dbReference type="GO" id="GO:0003677">
    <property type="term" value="F:DNA binding"/>
    <property type="evidence" value="ECO:0007669"/>
    <property type="project" value="UniProtKB-KW"/>
</dbReference>
<dbReference type="PROSITE" id="PS51198">
    <property type="entry name" value="UVRD_HELICASE_ATP_BIND"/>
    <property type="match status" value="1"/>
</dbReference>
<evidence type="ECO:0000256" key="2">
    <source>
        <dbReference type="ARBA" id="ARBA00022741"/>
    </source>
</evidence>
<comment type="caution">
    <text evidence="19">The sequence shown here is derived from an EMBL/GenBank/DDBJ whole genome shotgun (WGS) entry which is preliminary data.</text>
</comment>
<keyword evidence="2 15" id="KW-0547">Nucleotide-binding</keyword>
<evidence type="ECO:0000256" key="7">
    <source>
        <dbReference type="ARBA" id="ARBA00022840"/>
    </source>
</evidence>
<dbReference type="GO" id="GO:0005524">
    <property type="term" value="F:ATP binding"/>
    <property type="evidence" value="ECO:0007669"/>
    <property type="project" value="UniProtKB-UniRule"/>
</dbReference>
<dbReference type="Proteomes" id="UP000219182">
    <property type="component" value="Unassembled WGS sequence"/>
</dbReference>
<dbReference type="GO" id="GO:0004527">
    <property type="term" value="F:exonuclease activity"/>
    <property type="evidence" value="ECO:0007669"/>
    <property type="project" value="UniProtKB-KW"/>
</dbReference>
<evidence type="ECO:0000256" key="9">
    <source>
        <dbReference type="ARBA" id="ARBA00023204"/>
    </source>
</evidence>
<evidence type="ECO:0000256" key="5">
    <source>
        <dbReference type="ARBA" id="ARBA00022806"/>
    </source>
</evidence>
<feature type="domain" description="UvrD-like helicase ATP-binding" evidence="17">
    <location>
        <begin position="8"/>
        <end position="493"/>
    </location>
</feature>
<evidence type="ECO:0000256" key="10">
    <source>
        <dbReference type="ARBA" id="ARBA00023235"/>
    </source>
</evidence>
<keyword evidence="10" id="KW-0413">Isomerase</keyword>
<evidence type="ECO:0000256" key="15">
    <source>
        <dbReference type="PROSITE-ProRule" id="PRU00560"/>
    </source>
</evidence>
<keyword evidence="7 15" id="KW-0067">ATP-binding</keyword>
<dbReference type="Gene3D" id="3.40.50.300">
    <property type="entry name" value="P-loop containing nucleotide triphosphate hydrolases"/>
    <property type="match status" value="4"/>
</dbReference>
<keyword evidence="20" id="KW-1185">Reference proteome</keyword>
<dbReference type="InterPro" id="IPR038726">
    <property type="entry name" value="PDDEXK_AddAB-type"/>
</dbReference>
<keyword evidence="4 15" id="KW-0378">Hydrolase</keyword>
<proteinExistence type="predicted"/>
<dbReference type="SUPFAM" id="SSF52540">
    <property type="entry name" value="P-loop containing nucleoside triphosphate hydrolases"/>
    <property type="match status" value="1"/>
</dbReference>
<dbReference type="AlphaFoldDB" id="A0A2A6FGG5"/>
<organism evidence="19 20">
    <name type="scientific">Mesorhizobium sanjuanii</name>
    <dbReference type="NCBI Taxonomy" id="2037900"/>
    <lineage>
        <taxon>Bacteria</taxon>
        <taxon>Pseudomonadati</taxon>
        <taxon>Pseudomonadota</taxon>
        <taxon>Alphaproteobacteria</taxon>
        <taxon>Hyphomicrobiales</taxon>
        <taxon>Phyllobacteriaceae</taxon>
        <taxon>Mesorhizobium</taxon>
    </lineage>
</organism>
<protein>
    <recommendedName>
        <fullName evidence="12">DNA 3'-5' helicase</fullName>
        <ecNumber evidence="12">5.6.2.4</ecNumber>
    </recommendedName>
    <alternativeName>
        <fullName evidence="13">DNA 3'-5' helicase II</fullName>
    </alternativeName>
</protein>
<dbReference type="InterPro" id="IPR027417">
    <property type="entry name" value="P-loop_NTPase"/>
</dbReference>
<evidence type="ECO:0000259" key="17">
    <source>
        <dbReference type="PROSITE" id="PS51198"/>
    </source>
</evidence>
<feature type="domain" description="UvrD-like helicase C-terminal" evidence="18">
    <location>
        <begin position="523"/>
        <end position="796"/>
    </location>
</feature>
<evidence type="ECO:0000256" key="3">
    <source>
        <dbReference type="ARBA" id="ARBA00022763"/>
    </source>
</evidence>
<dbReference type="GO" id="GO:0043138">
    <property type="term" value="F:3'-5' DNA helicase activity"/>
    <property type="evidence" value="ECO:0007669"/>
    <property type="project" value="UniProtKB-EC"/>
</dbReference>
<dbReference type="EC" id="5.6.2.4" evidence="12"/>
<keyword evidence="9" id="KW-0234">DNA repair</keyword>
<dbReference type="InterPro" id="IPR014017">
    <property type="entry name" value="DNA_helicase_UvrD-like_C"/>
</dbReference>
<dbReference type="Pfam" id="PF13361">
    <property type="entry name" value="UvrD_C"/>
    <property type="match status" value="1"/>
</dbReference>
<dbReference type="NCBIfam" id="TIGR02784">
    <property type="entry name" value="addA_alphas"/>
    <property type="match status" value="1"/>
</dbReference>
<evidence type="ECO:0000256" key="1">
    <source>
        <dbReference type="ARBA" id="ARBA00022722"/>
    </source>
</evidence>
<dbReference type="Gene3D" id="3.90.320.10">
    <property type="match status" value="1"/>
</dbReference>
<evidence type="ECO:0000256" key="6">
    <source>
        <dbReference type="ARBA" id="ARBA00022839"/>
    </source>
</evidence>
<dbReference type="SUPFAM" id="SSF52980">
    <property type="entry name" value="Restriction endonuclease-like"/>
    <property type="match status" value="1"/>
</dbReference>
<evidence type="ECO:0000256" key="14">
    <source>
        <dbReference type="ARBA" id="ARBA00048988"/>
    </source>
</evidence>
<dbReference type="InterPro" id="IPR011604">
    <property type="entry name" value="PDDEXK-like_dom_sf"/>
</dbReference>
<comment type="catalytic activity">
    <reaction evidence="14">
        <text>ATP + H2O = ADP + phosphate + H(+)</text>
        <dbReference type="Rhea" id="RHEA:13065"/>
        <dbReference type="ChEBI" id="CHEBI:15377"/>
        <dbReference type="ChEBI" id="CHEBI:15378"/>
        <dbReference type="ChEBI" id="CHEBI:30616"/>
        <dbReference type="ChEBI" id="CHEBI:43474"/>
        <dbReference type="ChEBI" id="CHEBI:456216"/>
        <dbReference type="EC" id="5.6.2.4"/>
    </reaction>
</comment>
<dbReference type="Gene3D" id="1.10.486.10">
    <property type="entry name" value="PCRA, domain 4"/>
    <property type="match status" value="1"/>
</dbReference>
<evidence type="ECO:0000259" key="18">
    <source>
        <dbReference type="PROSITE" id="PS51217"/>
    </source>
</evidence>
<feature type="binding site" evidence="15">
    <location>
        <begin position="29"/>
        <end position="36"/>
    </location>
    <ligand>
        <name>ATP</name>
        <dbReference type="ChEBI" id="CHEBI:30616"/>
    </ligand>
</feature>
<reference evidence="19 20" key="1">
    <citation type="submission" date="2017-09" db="EMBL/GenBank/DDBJ databases">
        <title>Mesorhizobum sanjuanii sp. nov. isolated from nodules of Lotus tenuis in saline-alkaline lowlands of Flooding Pampa.</title>
        <authorList>
            <person name="Sannazzaro A.I."/>
            <person name="Torres Tejerizo G.A."/>
            <person name="Fontana F."/>
            <person name="Cumpa Velazquez L.M."/>
            <person name="Hansen L."/>
            <person name="Pistorio M."/>
            <person name="Estrella M.J."/>
        </authorList>
    </citation>
    <scope>NUCLEOTIDE SEQUENCE [LARGE SCALE GENOMIC DNA]</scope>
    <source>
        <strain evidence="19 20">BSA136</strain>
    </source>
</reference>
<dbReference type="InterPro" id="IPR011335">
    <property type="entry name" value="Restrct_endonuc-II-like"/>
</dbReference>
<dbReference type="PROSITE" id="PS51217">
    <property type="entry name" value="UVRD_HELICASE_CTER"/>
    <property type="match status" value="1"/>
</dbReference>
<sequence length="1170" mass="127574">MKKAYPIPTDTAMSQARASDPRNSAWVSANAGSGKTHVLAQRVIRLLLRGTDPSKILCLTYTRAAAANMSNRVFSTLSEWTALGDAELAARIEALDGSRPDGDTMRRARRLFAEALETPGGLKIQTIHAFCESVLHQFPLEANIPAHFEMLDSQMEASLFATARRDMISGTAAGDAGLAEAFAAVLERGGEAGLDALLAEIVRKRDGLRTFISTAGGDGFRALFDEFRFRPGQTAEDIAASVWPLPGFLPDYFVTFTRAAEAADARIVLNNILPYARLAFAEDDPIRRLQLLGKAFLRADGAPYEPAKTFKKALLDRLPDLPERYLAAVDAILEISDRLALFRMLEGTSAALTIADWLIARYEQLKRARGFLDFNDLITRTVNLLARPDAGPWVQYKLDQGIDHILLDEAQDTSPDQWDVVRRLAEEFFAGQGARDMLHRTIFAVGDEKQSIYSFQGAAPDSFADSRLLFAGKVRDADAAFADLKLTWSFRSSDDVLAAVDRVFADPAVRRGISHDPDPLRHQAIRTDAPGYVEVWPSIGAEAVDEPDDWTQAVDHAHAPAVRVAENVAVTIAGWIGGGEIVEGRGKKLRPGDVLVLVRKRDRFVHALTRALKRRDIPVAGADRLSLPGHIAVKDLIALGHFLIQPQDDLSLASVLRSPIFDVSEEMLFKLAGERLPGLPLIASLKEHAGDGAALATIIAQLDTWSNEAAFKPVFEFYAAVLARNGLRRKMIARLGPEAGDILDEFLNFCLAEERTGLPGLESFLSTLENAGPEIKREMDQTRDEVRVMTVHAAKGLEAPVVFLVDGGSAPFSDQHLPRLMPFDGSGANWDGKGYLWRSASEVANGFSRAASVRARELADDEYRRLLYVGMTRAEDRLIVCGYHGKRAPSTGTWHSIVSRALVGAPESTQRQHPATGEAVHRFHVTKLPPVAHAAAEEAQQTQQFGPLPKTLFQPLPPYEDLPRPLSPSGASALIDETKEALIDTGSPVLDVEAEPGFAVMRGLALHKLLQMLPGIAESERRDAATRYLERAGAGWPDTERDKALASVTAILADARFGALFSPSSRAEVAVMGSLEVKGRLRSISGKIDRLAVMPGKVSIVDYKTNRPAPETIAEIPPAYVLQLALYRALLQPLYPGREVAAALLFTEAPRLIELPGAVMDDALARLTAA</sequence>
<dbReference type="RefSeq" id="WP_097573880.1">
    <property type="nucleotide sequence ID" value="NZ_NWQG01000063.1"/>
</dbReference>
<evidence type="ECO:0000313" key="20">
    <source>
        <dbReference type="Proteomes" id="UP000219182"/>
    </source>
</evidence>
<evidence type="ECO:0000256" key="12">
    <source>
        <dbReference type="ARBA" id="ARBA00034808"/>
    </source>
</evidence>
<keyword evidence="8" id="KW-0238">DNA-binding</keyword>
<dbReference type="PANTHER" id="PTHR11070">
    <property type="entry name" value="UVRD / RECB / PCRA DNA HELICASE FAMILY MEMBER"/>
    <property type="match status" value="1"/>
</dbReference>
<dbReference type="PANTHER" id="PTHR11070:SF2">
    <property type="entry name" value="ATP-DEPENDENT DNA HELICASE SRS2"/>
    <property type="match status" value="1"/>
</dbReference>
<evidence type="ECO:0000313" key="19">
    <source>
        <dbReference type="EMBL" id="PDQ20843.1"/>
    </source>
</evidence>
<feature type="region of interest" description="Disordered" evidence="16">
    <location>
        <begin position="1"/>
        <end position="20"/>
    </location>
</feature>
<gene>
    <name evidence="19" type="primary">addA</name>
    <name evidence="19" type="ORF">CN311_11765</name>
</gene>
<dbReference type="Pfam" id="PF00580">
    <property type="entry name" value="UvrD-helicase"/>
    <property type="match status" value="2"/>
</dbReference>
<dbReference type="InterPro" id="IPR014151">
    <property type="entry name" value="DNA_helicase_AddA"/>
</dbReference>
<evidence type="ECO:0000256" key="13">
    <source>
        <dbReference type="ARBA" id="ARBA00034923"/>
    </source>
</evidence>
<comment type="catalytic activity">
    <reaction evidence="11">
        <text>Couples ATP hydrolysis with the unwinding of duplex DNA by translocating in the 3'-5' direction.</text>
        <dbReference type="EC" id="5.6.2.4"/>
    </reaction>
</comment>
<keyword evidence="1" id="KW-0540">Nuclease</keyword>
<evidence type="ECO:0000256" key="16">
    <source>
        <dbReference type="SAM" id="MobiDB-lite"/>
    </source>
</evidence>
<keyword evidence="3" id="KW-0227">DNA damage</keyword>
<dbReference type="InterPro" id="IPR014016">
    <property type="entry name" value="UvrD-like_ATP-bd"/>
</dbReference>
<dbReference type="InterPro" id="IPR000212">
    <property type="entry name" value="DNA_helicase_UvrD/REP"/>
</dbReference>
<dbReference type="GO" id="GO:0005829">
    <property type="term" value="C:cytosol"/>
    <property type="evidence" value="ECO:0007669"/>
    <property type="project" value="TreeGrafter"/>
</dbReference>
<dbReference type="GO" id="GO:0000725">
    <property type="term" value="P:recombinational repair"/>
    <property type="evidence" value="ECO:0007669"/>
    <property type="project" value="TreeGrafter"/>
</dbReference>
<feature type="compositionally biased region" description="Polar residues" evidence="16">
    <location>
        <begin position="11"/>
        <end position="20"/>
    </location>
</feature>
<evidence type="ECO:0000256" key="11">
    <source>
        <dbReference type="ARBA" id="ARBA00034617"/>
    </source>
</evidence>
<keyword evidence="5 15" id="KW-0347">Helicase</keyword>
<evidence type="ECO:0000256" key="8">
    <source>
        <dbReference type="ARBA" id="ARBA00023125"/>
    </source>
</evidence>
<accession>A0A2A6FGG5</accession>